<organism evidence="1">
    <name type="scientific">Arundo donax</name>
    <name type="common">Giant reed</name>
    <name type="synonym">Donax arundinaceus</name>
    <dbReference type="NCBI Taxonomy" id="35708"/>
    <lineage>
        <taxon>Eukaryota</taxon>
        <taxon>Viridiplantae</taxon>
        <taxon>Streptophyta</taxon>
        <taxon>Embryophyta</taxon>
        <taxon>Tracheophyta</taxon>
        <taxon>Spermatophyta</taxon>
        <taxon>Magnoliopsida</taxon>
        <taxon>Liliopsida</taxon>
        <taxon>Poales</taxon>
        <taxon>Poaceae</taxon>
        <taxon>PACMAD clade</taxon>
        <taxon>Arundinoideae</taxon>
        <taxon>Arundineae</taxon>
        <taxon>Arundo</taxon>
    </lineage>
</organism>
<protein>
    <submittedName>
        <fullName evidence="1">DWF1</fullName>
    </submittedName>
</protein>
<name>A0A0A9E471_ARUDO</name>
<accession>A0A0A9E471</accession>
<dbReference type="AlphaFoldDB" id="A0A0A9E471"/>
<evidence type="ECO:0000313" key="1">
    <source>
        <dbReference type="EMBL" id="JAD93833.1"/>
    </source>
</evidence>
<proteinExistence type="predicted"/>
<sequence length="70" mass="7998">MVMELKGALTSMVFSLTQLLHWKLFLQMAELLEPPRITSTLTFSTAFPGPREHLGFLFLLRLSSFPSRNT</sequence>
<reference evidence="1" key="1">
    <citation type="submission" date="2014-09" db="EMBL/GenBank/DDBJ databases">
        <authorList>
            <person name="Magalhaes I.L.F."/>
            <person name="Oliveira U."/>
            <person name="Santos F.R."/>
            <person name="Vidigal T.H.D.A."/>
            <person name="Brescovit A.D."/>
            <person name="Santos A.J."/>
        </authorList>
    </citation>
    <scope>NUCLEOTIDE SEQUENCE</scope>
    <source>
        <tissue evidence="1">Shoot tissue taken approximately 20 cm above the soil surface</tissue>
    </source>
</reference>
<reference evidence="1" key="2">
    <citation type="journal article" date="2015" name="Data Brief">
        <title>Shoot transcriptome of the giant reed, Arundo donax.</title>
        <authorList>
            <person name="Barrero R.A."/>
            <person name="Guerrero F.D."/>
            <person name="Moolhuijzen P."/>
            <person name="Goolsby J.A."/>
            <person name="Tidwell J."/>
            <person name="Bellgard S.E."/>
            <person name="Bellgard M.I."/>
        </authorList>
    </citation>
    <scope>NUCLEOTIDE SEQUENCE</scope>
    <source>
        <tissue evidence="1">Shoot tissue taken approximately 20 cm above the soil surface</tissue>
    </source>
</reference>
<dbReference type="EMBL" id="GBRH01204062">
    <property type="protein sequence ID" value="JAD93833.1"/>
    <property type="molecule type" value="Transcribed_RNA"/>
</dbReference>